<dbReference type="AlphaFoldDB" id="I3YB29"/>
<protein>
    <submittedName>
        <fullName evidence="2">Putative membrane protein</fullName>
    </submittedName>
</protein>
<evidence type="ECO:0000313" key="3">
    <source>
        <dbReference type="Proteomes" id="UP000006062"/>
    </source>
</evidence>
<dbReference type="eggNOG" id="COG4648">
    <property type="taxonomic scope" value="Bacteria"/>
</dbReference>
<keyword evidence="1" id="KW-0812">Transmembrane</keyword>
<proteinExistence type="predicted"/>
<dbReference type="HOGENOM" id="CLU_1128708_0_0_6"/>
<dbReference type="STRING" id="765911.Thivi_2248"/>
<sequence>MLAPLLFVLAIAYPLVSHLGVVFDVPALPILWLGLVLAGGLLAGSRSPLVFALALLCLTAALFGSTQDTADWLPRVPPVAICFSLAWIFGRTLLPDHTPLISRIGERMRGRLPERVAQYGRRLTLVWTLFLGLLGLESLLLGLYASPFWWSLFTNLINYVLIALLFVLEYPIRRRVLRDLELTSFIDSLRGSLRFHSR</sequence>
<feature type="transmembrane region" description="Helical" evidence="1">
    <location>
        <begin position="49"/>
        <end position="66"/>
    </location>
</feature>
<evidence type="ECO:0000256" key="1">
    <source>
        <dbReference type="SAM" id="Phobius"/>
    </source>
</evidence>
<keyword evidence="1" id="KW-0472">Membrane</keyword>
<reference evidence="2 3" key="1">
    <citation type="submission" date="2012-06" db="EMBL/GenBank/DDBJ databases">
        <title>Complete sequence of Thiocystis violascens DSM 198.</title>
        <authorList>
            <consortium name="US DOE Joint Genome Institute"/>
            <person name="Lucas S."/>
            <person name="Han J."/>
            <person name="Lapidus A."/>
            <person name="Cheng J.-F."/>
            <person name="Goodwin L."/>
            <person name="Pitluck S."/>
            <person name="Peters L."/>
            <person name="Ovchinnikova G."/>
            <person name="Teshima H."/>
            <person name="Detter J.C."/>
            <person name="Han C."/>
            <person name="Tapia R."/>
            <person name="Land M."/>
            <person name="Hauser L."/>
            <person name="Kyrpides N."/>
            <person name="Ivanova N."/>
            <person name="Pagani I."/>
            <person name="Vogl K."/>
            <person name="Liu Z."/>
            <person name="Frigaard N.-U."/>
            <person name="Bryant D."/>
            <person name="Woyke T."/>
        </authorList>
    </citation>
    <scope>NUCLEOTIDE SEQUENCE [LARGE SCALE GENOMIC DNA]</scope>
    <source>
        <strain evidence="3">ATCC 17096 / DSM 198 / 6111</strain>
    </source>
</reference>
<accession>I3YB29</accession>
<organism evidence="2 3">
    <name type="scientific">Thiocystis violascens (strain ATCC 17096 / DSM 198 / 6111)</name>
    <name type="common">Chromatium violascens</name>
    <dbReference type="NCBI Taxonomy" id="765911"/>
    <lineage>
        <taxon>Bacteria</taxon>
        <taxon>Pseudomonadati</taxon>
        <taxon>Pseudomonadota</taxon>
        <taxon>Gammaproteobacteria</taxon>
        <taxon>Chromatiales</taxon>
        <taxon>Chromatiaceae</taxon>
        <taxon>Thiocystis</taxon>
    </lineage>
</organism>
<dbReference type="KEGG" id="tvi:Thivi_2248"/>
<keyword evidence="3" id="KW-1185">Reference proteome</keyword>
<dbReference type="Proteomes" id="UP000006062">
    <property type="component" value="Chromosome"/>
</dbReference>
<dbReference type="RefSeq" id="WP_014778644.1">
    <property type="nucleotide sequence ID" value="NC_018012.1"/>
</dbReference>
<feature type="transmembrane region" description="Helical" evidence="1">
    <location>
        <begin position="78"/>
        <end position="102"/>
    </location>
</feature>
<feature type="transmembrane region" description="Helical" evidence="1">
    <location>
        <begin position="27"/>
        <end position="44"/>
    </location>
</feature>
<evidence type="ECO:0000313" key="2">
    <source>
        <dbReference type="EMBL" id="AFL74197.1"/>
    </source>
</evidence>
<feature type="transmembrane region" description="Helical" evidence="1">
    <location>
        <begin position="148"/>
        <end position="168"/>
    </location>
</feature>
<feature type="transmembrane region" description="Helical" evidence="1">
    <location>
        <begin position="123"/>
        <end position="142"/>
    </location>
</feature>
<name>I3YB29_THIV6</name>
<gene>
    <name evidence="2" type="ordered locus">Thivi_2248</name>
</gene>
<dbReference type="EMBL" id="CP003154">
    <property type="protein sequence ID" value="AFL74197.1"/>
    <property type="molecule type" value="Genomic_DNA"/>
</dbReference>
<keyword evidence="1" id="KW-1133">Transmembrane helix</keyword>